<evidence type="ECO:0000256" key="3">
    <source>
        <dbReference type="ARBA" id="ARBA00022578"/>
    </source>
</evidence>
<accession>A0A0J6XJ43</accession>
<dbReference type="PANTHER" id="PTHR10948:SF23">
    <property type="entry name" value="TRANSPOSASE INSI FOR INSERTION SEQUENCE ELEMENT IS30A-RELATED"/>
    <property type="match status" value="1"/>
</dbReference>
<dbReference type="Gene3D" id="3.30.420.10">
    <property type="entry name" value="Ribonuclease H-like superfamily/Ribonuclease H"/>
    <property type="match status" value="1"/>
</dbReference>
<dbReference type="InterPro" id="IPR001598">
    <property type="entry name" value="Transposase_IS30_CS"/>
</dbReference>
<dbReference type="GO" id="GO:0003677">
    <property type="term" value="F:DNA binding"/>
    <property type="evidence" value="ECO:0007669"/>
    <property type="project" value="UniProtKB-KW"/>
</dbReference>
<dbReference type="PROSITE" id="PS01043">
    <property type="entry name" value="TRANSPOSASE_IS30"/>
    <property type="match status" value="1"/>
</dbReference>
<evidence type="ECO:0000313" key="8">
    <source>
        <dbReference type="Proteomes" id="UP000035932"/>
    </source>
</evidence>
<comment type="similarity">
    <text evidence="2">Belongs to the transposase IS30 family.</text>
</comment>
<comment type="caution">
    <text evidence="7">The sequence shown here is derived from an EMBL/GenBank/DDBJ whole genome shotgun (WGS) entry which is preliminary data.</text>
</comment>
<sequence>MPRFAPNKMPTTVKKRYFELLREGYKGAAAARVVGVSASCGSNWFIEAGSMIVPDPGPISPRFLTQDDRIAIADGLQVKQTVKEIAASIGKSFQTVYREIKRNAKPDGSYHPWWAHNQTLLRRRRPKEEKFRASEPLRTLVREKLTDKWSPQQIARHLAREHARDPAMRACSETIYRALFAGLVGRREAKLRTGRTRRKKQRRGVPTLNKIKNMTLIHERPAEVNDRAVPGHWEGDLIIGRGQGSAIGTLVERTTRYVHLIHLPHGWKAPQVRNALITQTAHIPPQLRRTLTWDQGRELTLHEDIEALTGFRIYFCDPHSPWQRGTNENTNGLLRQYFPKGTDLSVHTARDLRQVACQLNRRPRIVFGDKTPAEAMRECLTGPLTR</sequence>
<evidence type="ECO:0000256" key="1">
    <source>
        <dbReference type="ARBA" id="ARBA00002190"/>
    </source>
</evidence>
<dbReference type="GO" id="GO:0015074">
    <property type="term" value="P:DNA integration"/>
    <property type="evidence" value="ECO:0007669"/>
    <property type="project" value="InterPro"/>
</dbReference>
<evidence type="ECO:0000256" key="5">
    <source>
        <dbReference type="ARBA" id="ARBA00023172"/>
    </source>
</evidence>
<dbReference type="InterPro" id="IPR025246">
    <property type="entry name" value="IS30-like_HTH"/>
</dbReference>
<dbReference type="OrthoDB" id="9803231at2"/>
<dbReference type="RefSeq" id="WP_048478096.1">
    <property type="nucleotide sequence ID" value="NZ_JBIRUD010000036.1"/>
</dbReference>
<name>A0A0J6XJ43_9ACTN</name>
<dbReference type="EMBL" id="LFML01000079">
    <property type="protein sequence ID" value="KMO96045.1"/>
    <property type="molecule type" value="Genomic_DNA"/>
</dbReference>
<protein>
    <submittedName>
        <fullName evidence="7">Integrase</fullName>
    </submittedName>
</protein>
<proteinExistence type="inferred from homology"/>
<keyword evidence="8" id="KW-1185">Reference proteome</keyword>
<keyword evidence="3" id="KW-0815">Transposition</keyword>
<dbReference type="Pfam" id="PF13936">
    <property type="entry name" value="HTH_38"/>
    <property type="match status" value="1"/>
</dbReference>
<dbReference type="SUPFAM" id="SSF53098">
    <property type="entry name" value="Ribonuclease H-like"/>
    <property type="match status" value="1"/>
</dbReference>
<dbReference type="InterPro" id="IPR001584">
    <property type="entry name" value="Integrase_cat-core"/>
</dbReference>
<gene>
    <name evidence="7" type="ORF">ACS04_20390</name>
</gene>
<reference evidence="7 8" key="1">
    <citation type="submission" date="2015-06" db="EMBL/GenBank/DDBJ databases">
        <title>Recapitulation of the evolution of biosynthetic gene clusters reveals hidden chemical diversity on bacterial genomes.</title>
        <authorList>
            <person name="Cruz-Morales P."/>
            <person name="Martinez-Guerrero C."/>
            <person name="Morales-Escalante M.A."/>
            <person name="Yanez-Guerra L.A."/>
            <person name="Kopp J.F."/>
            <person name="Feldmann J."/>
            <person name="Ramos-Aboites H.E."/>
            <person name="Barona-Gomez F."/>
        </authorList>
    </citation>
    <scope>NUCLEOTIDE SEQUENCE [LARGE SCALE GENOMIC DNA]</scope>
    <source>
        <strain evidence="7 8">ATCC 31245</strain>
    </source>
</reference>
<dbReference type="STRING" id="66430.ACS04_20390"/>
<keyword evidence="5" id="KW-0233">DNA recombination</keyword>
<dbReference type="GO" id="GO:0006313">
    <property type="term" value="P:DNA transposition"/>
    <property type="evidence" value="ECO:0007669"/>
    <property type="project" value="InterPro"/>
</dbReference>
<comment type="function">
    <text evidence="1">Required for the transposition of the insertion element.</text>
</comment>
<dbReference type="GO" id="GO:0005829">
    <property type="term" value="C:cytosol"/>
    <property type="evidence" value="ECO:0007669"/>
    <property type="project" value="TreeGrafter"/>
</dbReference>
<dbReference type="AlphaFoldDB" id="A0A0J6XJ43"/>
<dbReference type="InterPro" id="IPR012337">
    <property type="entry name" value="RNaseH-like_sf"/>
</dbReference>
<dbReference type="Pfam" id="PF00665">
    <property type="entry name" value="rve"/>
    <property type="match status" value="1"/>
</dbReference>
<evidence type="ECO:0000256" key="4">
    <source>
        <dbReference type="ARBA" id="ARBA00023125"/>
    </source>
</evidence>
<evidence type="ECO:0000313" key="7">
    <source>
        <dbReference type="EMBL" id="KMO96045.1"/>
    </source>
</evidence>
<dbReference type="InterPro" id="IPR051917">
    <property type="entry name" value="Transposase-Integrase"/>
</dbReference>
<dbReference type="InterPro" id="IPR036397">
    <property type="entry name" value="RNaseH_sf"/>
</dbReference>
<dbReference type="GO" id="GO:0004803">
    <property type="term" value="F:transposase activity"/>
    <property type="evidence" value="ECO:0007669"/>
    <property type="project" value="InterPro"/>
</dbReference>
<dbReference type="Proteomes" id="UP000035932">
    <property type="component" value="Unassembled WGS sequence"/>
</dbReference>
<dbReference type="InterPro" id="IPR053392">
    <property type="entry name" value="Transposase_IS30-like"/>
</dbReference>
<evidence type="ECO:0000259" key="6">
    <source>
        <dbReference type="PROSITE" id="PS50994"/>
    </source>
</evidence>
<keyword evidence="4" id="KW-0238">DNA-binding</keyword>
<dbReference type="PATRIC" id="fig|66430.4.peg.6917"/>
<organism evidence="7 8">
    <name type="scientific">Streptomyces roseus</name>
    <dbReference type="NCBI Taxonomy" id="66430"/>
    <lineage>
        <taxon>Bacteria</taxon>
        <taxon>Bacillati</taxon>
        <taxon>Actinomycetota</taxon>
        <taxon>Actinomycetes</taxon>
        <taxon>Kitasatosporales</taxon>
        <taxon>Streptomycetaceae</taxon>
        <taxon>Streptomyces</taxon>
    </lineage>
</organism>
<evidence type="ECO:0000256" key="2">
    <source>
        <dbReference type="ARBA" id="ARBA00006363"/>
    </source>
</evidence>
<dbReference type="NCBIfam" id="NF033563">
    <property type="entry name" value="transpos_IS30"/>
    <property type="match status" value="1"/>
</dbReference>
<dbReference type="PANTHER" id="PTHR10948">
    <property type="entry name" value="TRANSPOSASE"/>
    <property type="match status" value="1"/>
</dbReference>
<dbReference type="PROSITE" id="PS50994">
    <property type="entry name" value="INTEGRASE"/>
    <property type="match status" value="1"/>
</dbReference>
<feature type="domain" description="Integrase catalytic" evidence="6">
    <location>
        <begin position="226"/>
        <end position="380"/>
    </location>
</feature>